<feature type="region of interest" description="Disordered" evidence="1">
    <location>
        <begin position="1"/>
        <end position="50"/>
    </location>
</feature>
<proteinExistence type="predicted"/>
<evidence type="ECO:0000313" key="3">
    <source>
        <dbReference type="Proteomes" id="UP000558113"/>
    </source>
</evidence>
<evidence type="ECO:0000256" key="1">
    <source>
        <dbReference type="SAM" id="MobiDB-lite"/>
    </source>
</evidence>
<dbReference type="Proteomes" id="UP000558113">
    <property type="component" value="Unassembled WGS sequence"/>
</dbReference>
<dbReference type="RefSeq" id="WP_161702070.1">
    <property type="nucleotide sequence ID" value="NZ_JAAAMU010000013.1"/>
</dbReference>
<comment type="caution">
    <text evidence="2">The sequence shown here is derived from an EMBL/GenBank/DDBJ whole genome shotgun (WGS) entry which is preliminary data.</text>
</comment>
<accession>A0A7X5C0P3</accession>
<dbReference type="EMBL" id="JAAAMU010000013">
    <property type="protein sequence ID" value="NBC71776.1"/>
    <property type="molecule type" value="Genomic_DNA"/>
</dbReference>
<reference evidence="2 3" key="1">
    <citation type="submission" date="2020-01" db="EMBL/GenBank/DDBJ databases">
        <title>Paenibacillus soybeanensis sp. nov. isolated from the nodules of soybean (Glycine max(L.) Merr).</title>
        <authorList>
            <person name="Wang H."/>
        </authorList>
    </citation>
    <scope>NUCLEOTIDE SEQUENCE [LARGE SCALE GENOMIC DNA]</scope>
    <source>
        <strain evidence="2 3">DSM 23054</strain>
    </source>
</reference>
<organism evidence="2 3">
    <name type="scientific">Paenibacillus sacheonensis</name>
    <dbReference type="NCBI Taxonomy" id="742054"/>
    <lineage>
        <taxon>Bacteria</taxon>
        <taxon>Bacillati</taxon>
        <taxon>Bacillota</taxon>
        <taxon>Bacilli</taxon>
        <taxon>Bacillales</taxon>
        <taxon>Paenibacillaceae</taxon>
        <taxon>Paenibacillus</taxon>
    </lineage>
</organism>
<protein>
    <submittedName>
        <fullName evidence="2">Uncharacterized protein</fullName>
    </submittedName>
</protein>
<sequence>MAEDQSNTRSPEDGSAPDGQGSPHPDGGQEAEKDAAADAAIGPVGAAPQWRDFYRAIRDAVSDMRSGK</sequence>
<dbReference type="AlphaFoldDB" id="A0A7X5C0P3"/>
<evidence type="ECO:0000313" key="2">
    <source>
        <dbReference type="EMBL" id="NBC71776.1"/>
    </source>
</evidence>
<name>A0A7X5C0P3_9BACL</name>
<keyword evidence="3" id="KW-1185">Reference proteome</keyword>
<gene>
    <name evidence="2" type="ORF">GT003_22490</name>
</gene>
<feature type="compositionally biased region" description="Low complexity" evidence="1">
    <location>
        <begin position="37"/>
        <end position="47"/>
    </location>
</feature>